<evidence type="ECO:0000259" key="2">
    <source>
        <dbReference type="Pfam" id="PF17667"/>
    </source>
</evidence>
<accession>A0A165AVQ1</accession>
<reference evidence="3 4" key="1">
    <citation type="journal article" date="2016" name="Mol. Biol. Evol.">
        <title>Comparative Genomics of Early-Diverging Mushroom-Forming Fungi Provides Insights into the Origins of Lignocellulose Decay Capabilities.</title>
        <authorList>
            <person name="Nagy L.G."/>
            <person name="Riley R."/>
            <person name="Tritt A."/>
            <person name="Adam C."/>
            <person name="Daum C."/>
            <person name="Floudas D."/>
            <person name="Sun H."/>
            <person name="Yadav J.S."/>
            <person name="Pangilinan J."/>
            <person name="Larsson K.H."/>
            <person name="Matsuura K."/>
            <person name="Barry K."/>
            <person name="Labutti K."/>
            <person name="Kuo R."/>
            <person name="Ohm R.A."/>
            <person name="Bhattacharya S.S."/>
            <person name="Shirouzu T."/>
            <person name="Yoshinaga Y."/>
            <person name="Martin F.M."/>
            <person name="Grigoriev I.V."/>
            <person name="Hibbett D.S."/>
        </authorList>
    </citation>
    <scope>NUCLEOTIDE SEQUENCE [LARGE SCALE GENOMIC DNA]</scope>
    <source>
        <strain evidence="3 4">HHB12029</strain>
    </source>
</reference>
<organism evidence="3 4">
    <name type="scientific">Exidia glandulosa HHB12029</name>
    <dbReference type="NCBI Taxonomy" id="1314781"/>
    <lineage>
        <taxon>Eukaryota</taxon>
        <taxon>Fungi</taxon>
        <taxon>Dikarya</taxon>
        <taxon>Basidiomycota</taxon>
        <taxon>Agaricomycotina</taxon>
        <taxon>Agaricomycetes</taxon>
        <taxon>Auriculariales</taxon>
        <taxon>Exidiaceae</taxon>
        <taxon>Exidia</taxon>
    </lineage>
</organism>
<evidence type="ECO:0000256" key="1">
    <source>
        <dbReference type="SAM" id="MobiDB-lite"/>
    </source>
</evidence>
<evidence type="ECO:0000313" key="4">
    <source>
        <dbReference type="Proteomes" id="UP000077266"/>
    </source>
</evidence>
<feature type="region of interest" description="Disordered" evidence="1">
    <location>
        <begin position="1"/>
        <end position="30"/>
    </location>
</feature>
<feature type="compositionally biased region" description="Polar residues" evidence="1">
    <location>
        <begin position="1"/>
        <end position="15"/>
    </location>
</feature>
<feature type="compositionally biased region" description="Basic and acidic residues" evidence="1">
    <location>
        <begin position="16"/>
        <end position="25"/>
    </location>
</feature>
<keyword evidence="4" id="KW-1185">Reference proteome</keyword>
<feature type="domain" description="Fungal-type protein kinase" evidence="2">
    <location>
        <begin position="164"/>
        <end position="293"/>
    </location>
</feature>
<dbReference type="EMBL" id="KV426616">
    <property type="protein sequence ID" value="KZV79450.1"/>
    <property type="molecule type" value="Genomic_DNA"/>
</dbReference>
<dbReference type="InParanoid" id="A0A165AVQ1"/>
<dbReference type="Pfam" id="PF17667">
    <property type="entry name" value="Pkinase_fungal"/>
    <property type="match status" value="1"/>
</dbReference>
<name>A0A165AVQ1_EXIGL</name>
<proteinExistence type="predicted"/>
<sequence>MAESSTSQLLAQPSHASKDRQDDGKAAPAHNVSPYVANILESSVRTAIEEDVAVTSAHRELASRQQSNNTQPYATFLLTPLSLSASTNAASDDIDDQAVLSDPAVHHIARGDACTPAVQVPLRELRQTVRDTMAMVELAVKAQGGESVQEGVPCIEQILTGDVTKEPCALLADLDHSAEYKYGERIATGARVRTGTPMFMACELSISSRDDALDYPQSSILHLESQLEAVDNLGDVFRRAFPDDDGTFMKQFRLVLEAEEQRRKTNGQASTNPKTPHLPRHDVESVFWVLVWSFARACPVGAPFEDVKNGPFSEWAHTMLKHTIGNEGARWTLLSGAQFLKKILHPDLAPFSGLLADIAAYLFVPWDLYHDIVDDDHVHIAIRRLLLAKIHAMNNNPTLDVQLNIMQPRVINLQSLIP</sequence>
<gene>
    <name evidence="3" type="ORF">EXIGLDRAFT_846529</name>
</gene>
<evidence type="ECO:0000313" key="3">
    <source>
        <dbReference type="EMBL" id="KZV79450.1"/>
    </source>
</evidence>
<dbReference type="AlphaFoldDB" id="A0A165AVQ1"/>
<dbReference type="Proteomes" id="UP000077266">
    <property type="component" value="Unassembled WGS sequence"/>
</dbReference>
<dbReference type="OrthoDB" id="5569250at2759"/>
<protein>
    <recommendedName>
        <fullName evidence="2">Fungal-type protein kinase domain-containing protein</fullName>
    </recommendedName>
</protein>
<dbReference type="InterPro" id="IPR040976">
    <property type="entry name" value="Pkinase_fungal"/>
</dbReference>